<sequence length="104" mass="11632">MTNFILGASNAPLKDCRNIAKTDSSIKAFERALRGVGTRMFFDMFCFVFGGKCAAKELCALVHKIIDESIEDAYKDCQRPIGVNKEAYDLIHDLAQPTRSRVDL</sequence>
<accession>A0ABR4AFT3</accession>
<evidence type="ECO:0000313" key="1">
    <source>
        <dbReference type="EMBL" id="KAL2044669.1"/>
    </source>
</evidence>
<protein>
    <submittedName>
        <fullName evidence="1">Uncharacterized protein</fullName>
    </submittedName>
</protein>
<gene>
    <name evidence="1" type="ORF">N7G274_002443</name>
</gene>
<keyword evidence="2" id="KW-1185">Reference proteome</keyword>
<organism evidence="1 2">
    <name type="scientific">Stereocaulon virgatum</name>
    <dbReference type="NCBI Taxonomy" id="373712"/>
    <lineage>
        <taxon>Eukaryota</taxon>
        <taxon>Fungi</taxon>
        <taxon>Dikarya</taxon>
        <taxon>Ascomycota</taxon>
        <taxon>Pezizomycotina</taxon>
        <taxon>Lecanoromycetes</taxon>
        <taxon>OSLEUM clade</taxon>
        <taxon>Lecanoromycetidae</taxon>
        <taxon>Lecanorales</taxon>
        <taxon>Lecanorineae</taxon>
        <taxon>Stereocaulaceae</taxon>
        <taxon>Stereocaulon</taxon>
    </lineage>
</organism>
<name>A0ABR4AFT3_9LECA</name>
<dbReference type="Proteomes" id="UP001590950">
    <property type="component" value="Unassembled WGS sequence"/>
</dbReference>
<proteinExistence type="predicted"/>
<comment type="caution">
    <text evidence="1">The sequence shown here is derived from an EMBL/GenBank/DDBJ whole genome shotgun (WGS) entry which is preliminary data.</text>
</comment>
<evidence type="ECO:0000313" key="2">
    <source>
        <dbReference type="Proteomes" id="UP001590950"/>
    </source>
</evidence>
<dbReference type="EMBL" id="JBEFKJ010000008">
    <property type="protein sequence ID" value="KAL2044669.1"/>
    <property type="molecule type" value="Genomic_DNA"/>
</dbReference>
<reference evidence="1 2" key="1">
    <citation type="submission" date="2024-09" db="EMBL/GenBank/DDBJ databases">
        <title>Rethinking Asexuality: The Enigmatic Case of Functional Sexual Genes in Lepraria (Stereocaulaceae).</title>
        <authorList>
            <person name="Doellman M."/>
            <person name="Sun Y."/>
            <person name="Barcenas-Pena A."/>
            <person name="Lumbsch H.T."/>
            <person name="Grewe F."/>
        </authorList>
    </citation>
    <scope>NUCLEOTIDE SEQUENCE [LARGE SCALE GENOMIC DNA]</scope>
    <source>
        <strain evidence="1 2">Mercado 3170</strain>
    </source>
</reference>